<evidence type="ECO:0008006" key="5">
    <source>
        <dbReference type="Google" id="ProtNLM"/>
    </source>
</evidence>
<evidence type="ECO:0000313" key="4">
    <source>
        <dbReference type="Proteomes" id="UP000031523"/>
    </source>
</evidence>
<keyword evidence="4" id="KW-1185">Reference proteome</keyword>
<name>A0A0B5EYD9_STRA4</name>
<dbReference type="PROSITE" id="PS50005">
    <property type="entry name" value="TPR"/>
    <property type="match status" value="1"/>
</dbReference>
<evidence type="ECO:0000313" key="3">
    <source>
        <dbReference type="EMBL" id="AJE83661.1"/>
    </source>
</evidence>
<dbReference type="Proteomes" id="UP000031523">
    <property type="component" value="Chromosome"/>
</dbReference>
<dbReference type="PANTHER" id="PTHR12558:SF13">
    <property type="entry name" value="CELL DIVISION CYCLE PROTEIN 27 HOMOLOG"/>
    <property type="match status" value="1"/>
</dbReference>
<dbReference type="Gene3D" id="1.25.40.10">
    <property type="entry name" value="Tetratricopeptide repeat domain"/>
    <property type="match status" value="3"/>
</dbReference>
<evidence type="ECO:0000256" key="1">
    <source>
        <dbReference type="PROSITE-ProRule" id="PRU00339"/>
    </source>
</evidence>
<gene>
    <name evidence="3" type="ORF">SLNWT_3285</name>
</gene>
<dbReference type="Pfam" id="PF13432">
    <property type="entry name" value="TPR_16"/>
    <property type="match status" value="2"/>
</dbReference>
<dbReference type="SUPFAM" id="SSF48452">
    <property type="entry name" value="TPR-like"/>
    <property type="match status" value="2"/>
</dbReference>
<proteinExistence type="predicted"/>
<accession>A0A0B5EYD9</accession>
<sequence length="454" mass="48857">MPRLFHVLAPVRRAGRGLRSTATVLVLGAALFLAGAVVLGSREGPGEERTAASGPGAGRSERGSVAALTERVRQVPKDPAGWAGLGMAYVQQARTTADPATYERAEQALRRSLKVQPRDNYQAQIGMGALAAARHRFTEALDWGRKAAAANPSSAEAQGVLGDAYTQLGRYEESYRAVQRMVDLRPDAGALARASYTWELRGDLPKARELMGRSLRAAPGAPERAFARTHLALLALESGHPREALRQSGAGLRESPRDSGLLEARARTRAALGETAKAVADYEKAIAVAPLPQYLLGLGELREATGDRAGAEEQYALLRAQERVRRSGGGPADVDAILFEADHGKPERAVAMAEQTLRGRPFLAVQDAAAWALHRAGRDTEALARADKALALGTRSALFHHHRAEIHRSLGDPAAARRDHVRALALDPHFHPRYAAEARARLRAPDEAADRRAR</sequence>
<protein>
    <recommendedName>
        <fullName evidence="5">Tetratricopeptide repeat protein</fullName>
    </recommendedName>
</protein>
<feature type="region of interest" description="Disordered" evidence="2">
    <location>
        <begin position="43"/>
        <end position="64"/>
    </location>
</feature>
<dbReference type="InterPro" id="IPR011990">
    <property type="entry name" value="TPR-like_helical_dom_sf"/>
</dbReference>
<feature type="repeat" description="TPR" evidence="1">
    <location>
        <begin position="155"/>
        <end position="188"/>
    </location>
</feature>
<dbReference type="PANTHER" id="PTHR12558">
    <property type="entry name" value="CELL DIVISION CYCLE 16,23,27"/>
    <property type="match status" value="1"/>
</dbReference>
<organism evidence="3 4">
    <name type="scientific">Streptomyces albus (strain ATCC 21838 / DSM 41398 / FERM P-419 / JCM 4703 / NBRC 107858)</name>
    <dbReference type="NCBI Taxonomy" id="1081613"/>
    <lineage>
        <taxon>Bacteria</taxon>
        <taxon>Bacillati</taxon>
        <taxon>Actinomycetota</taxon>
        <taxon>Actinomycetes</taxon>
        <taxon>Kitasatosporales</taxon>
        <taxon>Streptomycetaceae</taxon>
        <taxon>Streptomyces</taxon>
    </lineage>
</organism>
<dbReference type="SMART" id="SM00028">
    <property type="entry name" value="TPR"/>
    <property type="match status" value="5"/>
</dbReference>
<reference evidence="3 4" key="1">
    <citation type="submission" date="2015-01" db="EMBL/GenBank/DDBJ databases">
        <title>Enhanced salinomycin production by adjusting the supply of polyketide extender units in Streptomyce albus DSM 41398.</title>
        <authorList>
            <person name="Lu C."/>
        </authorList>
    </citation>
    <scope>NUCLEOTIDE SEQUENCE [LARGE SCALE GENOMIC DNA]</scope>
    <source>
        <strain evidence="4">ATCC 21838 / DSM 41398 / FERM P-419 / JCM 4703 / NBRC 107858</strain>
    </source>
</reference>
<dbReference type="KEGG" id="sals:SLNWT_3285"/>
<evidence type="ECO:0000256" key="2">
    <source>
        <dbReference type="SAM" id="MobiDB-lite"/>
    </source>
</evidence>
<dbReference type="AlphaFoldDB" id="A0A0B5EYD9"/>
<dbReference type="EMBL" id="CP010519">
    <property type="protein sequence ID" value="AJE83661.1"/>
    <property type="molecule type" value="Genomic_DNA"/>
</dbReference>
<dbReference type="InterPro" id="IPR019734">
    <property type="entry name" value="TPR_rpt"/>
</dbReference>
<keyword evidence="1" id="KW-0802">TPR repeat</keyword>